<organism evidence="3 4">
    <name type="scientific">Tessaracoccus defluvii</name>
    <dbReference type="NCBI Taxonomy" id="1285901"/>
    <lineage>
        <taxon>Bacteria</taxon>
        <taxon>Bacillati</taxon>
        <taxon>Actinomycetota</taxon>
        <taxon>Actinomycetes</taxon>
        <taxon>Propionibacteriales</taxon>
        <taxon>Propionibacteriaceae</taxon>
        <taxon>Tessaracoccus</taxon>
    </lineage>
</organism>
<feature type="region of interest" description="Disordered" evidence="1">
    <location>
        <begin position="45"/>
        <end position="72"/>
    </location>
</feature>
<evidence type="ECO:0000313" key="3">
    <source>
        <dbReference type="EMBL" id="QNP55238.1"/>
    </source>
</evidence>
<keyword evidence="2" id="KW-0812">Transmembrane</keyword>
<evidence type="ECO:0000256" key="2">
    <source>
        <dbReference type="SAM" id="Phobius"/>
    </source>
</evidence>
<evidence type="ECO:0000256" key="1">
    <source>
        <dbReference type="SAM" id="MobiDB-lite"/>
    </source>
</evidence>
<keyword evidence="4" id="KW-1185">Reference proteome</keyword>
<dbReference type="RefSeq" id="WP_187720374.1">
    <property type="nucleotide sequence ID" value="NZ_BAABBL010000014.1"/>
</dbReference>
<proteinExistence type="predicted"/>
<gene>
    <name evidence="3" type="ORF">H9L22_13490</name>
</gene>
<dbReference type="AlphaFoldDB" id="A0A7H0H3X2"/>
<sequence length="187" mass="19833">MTMPPPYQPPVAPRRSSALPWVIVAVVAVLVVGGLVALFALRGTGGGTPTPTPSPSPSATTGTSTAPADWLTEDQYPSEVKGWTMRWDDGLPDYTSPDGSTILLVLDWGPIITSLEEDVELSVPGETTQPLPGIYCYDMPDQYGDPYRLCAGATASNRIVSAGTPMVRMPDDELAAWTQELLEGITG</sequence>
<name>A0A7H0H3X2_9ACTN</name>
<dbReference type="EMBL" id="CP060789">
    <property type="protein sequence ID" value="QNP55238.1"/>
    <property type="molecule type" value="Genomic_DNA"/>
</dbReference>
<feature type="compositionally biased region" description="Low complexity" evidence="1">
    <location>
        <begin position="57"/>
        <end position="68"/>
    </location>
</feature>
<dbReference type="KEGG" id="tdf:H9L22_13490"/>
<reference evidence="3 4" key="1">
    <citation type="submission" date="2020-08" db="EMBL/GenBank/DDBJ databases">
        <title>Genome sequence of Tessaracoccus defluvii JCM 17540T.</title>
        <authorList>
            <person name="Hyun D.-W."/>
            <person name="Bae J.-W."/>
        </authorList>
    </citation>
    <scope>NUCLEOTIDE SEQUENCE [LARGE SCALE GENOMIC DNA]</scope>
    <source>
        <strain evidence="3 4">JCM 17540</strain>
    </source>
</reference>
<keyword evidence="2" id="KW-0472">Membrane</keyword>
<protein>
    <submittedName>
        <fullName evidence="3">Uncharacterized protein</fullName>
    </submittedName>
</protein>
<accession>A0A7H0H3X2</accession>
<evidence type="ECO:0000313" key="4">
    <source>
        <dbReference type="Proteomes" id="UP000516117"/>
    </source>
</evidence>
<dbReference type="Proteomes" id="UP000516117">
    <property type="component" value="Chromosome"/>
</dbReference>
<keyword evidence="2" id="KW-1133">Transmembrane helix</keyword>
<feature type="transmembrane region" description="Helical" evidence="2">
    <location>
        <begin position="20"/>
        <end position="41"/>
    </location>
</feature>